<organism evidence="1 2">
    <name type="scientific">Scutellospora calospora</name>
    <dbReference type="NCBI Taxonomy" id="85575"/>
    <lineage>
        <taxon>Eukaryota</taxon>
        <taxon>Fungi</taxon>
        <taxon>Fungi incertae sedis</taxon>
        <taxon>Mucoromycota</taxon>
        <taxon>Glomeromycotina</taxon>
        <taxon>Glomeromycetes</taxon>
        <taxon>Diversisporales</taxon>
        <taxon>Gigasporaceae</taxon>
        <taxon>Scutellospora</taxon>
    </lineage>
</organism>
<dbReference type="Proteomes" id="UP000789860">
    <property type="component" value="Unassembled WGS sequence"/>
</dbReference>
<comment type="caution">
    <text evidence="1">The sequence shown here is derived from an EMBL/GenBank/DDBJ whole genome shotgun (WGS) entry which is preliminary data.</text>
</comment>
<accession>A0ACA9MDP2</accession>
<proteinExistence type="predicted"/>
<dbReference type="EMBL" id="CAJVPM010012063">
    <property type="protein sequence ID" value="CAG8585727.1"/>
    <property type="molecule type" value="Genomic_DNA"/>
</dbReference>
<gene>
    <name evidence="1" type="ORF">SCALOS_LOCUS6382</name>
</gene>
<feature type="non-terminal residue" evidence="1">
    <location>
        <position position="207"/>
    </location>
</feature>
<evidence type="ECO:0000313" key="2">
    <source>
        <dbReference type="Proteomes" id="UP000789860"/>
    </source>
</evidence>
<protein>
    <submittedName>
        <fullName evidence="1">2088_t:CDS:1</fullName>
    </submittedName>
</protein>
<name>A0ACA9MDP2_9GLOM</name>
<reference evidence="1" key="1">
    <citation type="submission" date="2021-06" db="EMBL/GenBank/DDBJ databases">
        <authorList>
            <person name="Kallberg Y."/>
            <person name="Tangrot J."/>
            <person name="Rosling A."/>
        </authorList>
    </citation>
    <scope>NUCLEOTIDE SEQUENCE</scope>
    <source>
        <strain evidence="1">AU212A</strain>
    </source>
</reference>
<evidence type="ECO:0000313" key="1">
    <source>
        <dbReference type="EMBL" id="CAG8585727.1"/>
    </source>
</evidence>
<sequence length="207" mass="22933">MSSFKSNKSSEPQIIIATPEDHLNVLCQKVQALSRNPDFYIKCGLKELEVLNDWSVTQAQMKNDGGKSIARWNPRTDWPSTLVTGAYDFVLPVMKQPSYQGSNTWKVNLEDIVLMASTNDDPSVINEVSLDEFLDNICDFTDLPSPSSKFSNNGLIDDYANVDAQVTILPSPLIDAEANYSFAIYPNFACSSILAIISTQTDTTVHI</sequence>
<keyword evidence="2" id="KW-1185">Reference proteome</keyword>